<dbReference type="Gene3D" id="3.60.20.10">
    <property type="entry name" value="Glutamine Phosphoribosylpyrophosphate, subunit 1, domain 1"/>
    <property type="match status" value="1"/>
</dbReference>
<accession>A0ABQ0CAB6</accession>
<dbReference type="InterPro" id="IPR017932">
    <property type="entry name" value="GATase_2_dom"/>
</dbReference>
<evidence type="ECO:0000256" key="3">
    <source>
        <dbReference type="ARBA" id="ARBA00012737"/>
    </source>
</evidence>
<comment type="catalytic activity">
    <reaction evidence="7">
        <text>L-aspartate + L-glutamine + ATP + H2O = L-asparagine + L-glutamate + AMP + diphosphate + H(+)</text>
        <dbReference type="Rhea" id="RHEA:12228"/>
        <dbReference type="ChEBI" id="CHEBI:15377"/>
        <dbReference type="ChEBI" id="CHEBI:15378"/>
        <dbReference type="ChEBI" id="CHEBI:29985"/>
        <dbReference type="ChEBI" id="CHEBI:29991"/>
        <dbReference type="ChEBI" id="CHEBI:30616"/>
        <dbReference type="ChEBI" id="CHEBI:33019"/>
        <dbReference type="ChEBI" id="CHEBI:58048"/>
        <dbReference type="ChEBI" id="CHEBI:58359"/>
        <dbReference type="ChEBI" id="CHEBI:456215"/>
        <dbReference type="EC" id="6.3.5.4"/>
    </reaction>
</comment>
<keyword evidence="4" id="KW-0547">Nucleotide-binding</keyword>
<dbReference type="Pfam" id="PF13522">
    <property type="entry name" value="GATase_6"/>
    <property type="match status" value="1"/>
</dbReference>
<comment type="pathway">
    <text evidence="1">Amino-acid biosynthesis; L-asparagine biosynthesis; L-asparagine from L-aspartate (L-Gln route): step 1/1.</text>
</comment>
<evidence type="ECO:0000313" key="9">
    <source>
        <dbReference type="EMBL" id="GAB0057832.1"/>
    </source>
</evidence>
<keyword evidence="6" id="KW-0315">Glutamine amidotransferase</keyword>
<keyword evidence="10" id="KW-1185">Reference proteome</keyword>
<dbReference type="PANTHER" id="PTHR43284">
    <property type="entry name" value="ASPARAGINE SYNTHETASE (GLUTAMINE-HYDROLYZING)"/>
    <property type="match status" value="1"/>
</dbReference>
<feature type="domain" description="Glutamine amidotransferase type-2" evidence="8">
    <location>
        <begin position="1"/>
        <end position="196"/>
    </location>
</feature>
<sequence length="633" mass="71272">MMDAIVHRGPDDAGIWHDPVTGITLGHRRLSIVDLSPAGRQPMESPSGRFLIVFNGEIYNHRELRRKLADTGGEPVWRGHSDTETLVACFDVWGIEETIRHAVGMFAFGVWDRHDRRLILGRDRLGEKPLYYGCQHGVFLFGSQLKALQGHPAFVGEIDRGAIALLLRYNNVPAPASIYQDIHKLPPGCLLTVAWDAFGANGVEAVPKAYWRLADVVEQGMNDPVPTRDPEGVIDQLDRLLGDAVARQMSADVPLGAFLSGGIDSSTVVALMQSRSGCPVRTFSIGFDEAGYNEADHARAVARHLGTEHTDLYVTPEMALEVIPRLPDLYDEPFADSSQIPTFLLARLTRRHVTVSLSGDGGDELFGGYNRYRVAPSLWNLFGKWPMPMRRALASVLQSVPPSVCDGWMNRIGGWLPRETRFAQPADKIFKLSRILSAATPAEVYLGLVSHWHAAHLVVGAREDPSISWCRSDGVMEPSGFVQKMMAWDLAGYLPDDILVKLDRAAMGVSLETRVPFLDHRVVEFAWRIPVSMKINQGQGKWILRQVLRRYLPDTLIERPKMGFGVPIDSWLRGPMRDWAESLLDPARLRHEGYLEPGPIRQKWREHLEGKRNWQHQLWIVLMFQSWLERNRH</sequence>
<dbReference type="InterPro" id="IPR033738">
    <property type="entry name" value="AsnB_N"/>
</dbReference>
<dbReference type="Gene3D" id="3.40.50.620">
    <property type="entry name" value="HUPs"/>
    <property type="match status" value="1"/>
</dbReference>
<dbReference type="InterPro" id="IPR006426">
    <property type="entry name" value="Asn_synth_AEB"/>
</dbReference>
<evidence type="ECO:0000259" key="8">
    <source>
        <dbReference type="PROSITE" id="PS51278"/>
    </source>
</evidence>
<protein>
    <recommendedName>
        <fullName evidence="3">asparagine synthase (glutamine-hydrolyzing)</fullName>
        <ecNumber evidence="3">6.3.5.4</ecNumber>
    </recommendedName>
</protein>
<organism evidence="9 10">
    <name type="scientific">Candidatus Magnetaquiglobus chichijimensis</name>
    <dbReference type="NCBI Taxonomy" id="3141448"/>
    <lineage>
        <taxon>Bacteria</taxon>
        <taxon>Pseudomonadati</taxon>
        <taxon>Pseudomonadota</taxon>
        <taxon>Magnetococcia</taxon>
        <taxon>Magnetococcales</taxon>
        <taxon>Candidatus Magnetaquicoccaceae</taxon>
        <taxon>Candidatus Magnetaquiglobus</taxon>
    </lineage>
</organism>
<evidence type="ECO:0000256" key="2">
    <source>
        <dbReference type="ARBA" id="ARBA00005752"/>
    </source>
</evidence>
<proteinExistence type="inferred from homology"/>
<comment type="similarity">
    <text evidence="2">Belongs to the asparagine synthetase family.</text>
</comment>
<dbReference type="NCBIfam" id="TIGR01536">
    <property type="entry name" value="asn_synth_AEB"/>
    <property type="match status" value="1"/>
</dbReference>
<evidence type="ECO:0000256" key="6">
    <source>
        <dbReference type="ARBA" id="ARBA00022962"/>
    </source>
</evidence>
<dbReference type="SUPFAM" id="SSF56235">
    <property type="entry name" value="N-terminal nucleophile aminohydrolases (Ntn hydrolases)"/>
    <property type="match status" value="1"/>
</dbReference>
<dbReference type="Pfam" id="PF00733">
    <property type="entry name" value="Asn_synthase"/>
    <property type="match status" value="1"/>
</dbReference>
<dbReference type="InterPro" id="IPR001962">
    <property type="entry name" value="Asn_synthase"/>
</dbReference>
<reference evidence="9 10" key="1">
    <citation type="submission" date="2024-09" db="EMBL/GenBank/DDBJ databases">
        <title>Draft genome sequence of Candidatus Magnetaquicoccaceae bacterium FCR-1.</title>
        <authorList>
            <person name="Shimoshige H."/>
            <person name="Shimamura S."/>
            <person name="Taoka A."/>
            <person name="Kobayashi H."/>
            <person name="Maekawa T."/>
        </authorList>
    </citation>
    <scope>NUCLEOTIDE SEQUENCE [LARGE SCALE GENOMIC DNA]</scope>
    <source>
        <strain evidence="9 10">FCR-1</strain>
    </source>
</reference>
<evidence type="ECO:0000313" key="10">
    <source>
        <dbReference type="Proteomes" id="UP001628193"/>
    </source>
</evidence>
<dbReference type="InterPro" id="IPR029055">
    <property type="entry name" value="Ntn_hydrolases_N"/>
</dbReference>
<evidence type="ECO:0000256" key="5">
    <source>
        <dbReference type="ARBA" id="ARBA00022840"/>
    </source>
</evidence>
<keyword evidence="9" id="KW-0436">Ligase</keyword>
<name>A0ABQ0CAB6_9PROT</name>
<dbReference type="CDD" id="cd01991">
    <property type="entry name" value="Asn_synthase_B_C"/>
    <property type="match status" value="1"/>
</dbReference>
<dbReference type="InterPro" id="IPR051786">
    <property type="entry name" value="ASN_synthetase/amidase"/>
</dbReference>
<evidence type="ECO:0000256" key="1">
    <source>
        <dbReference type="ARBA" id="ARBA00005187"/>
    </source>
</evidence>
<keyword evidence="5" id="KW-0067">ATP-binding</keyword>
<dbReference type="PANTHER" id="PTHR43284:SF1">
    <property type="entry name" value="ASPARAGINE SYNTHETASE"/>
    <property type="match status" value="1"/>
</dbReference>
<dbReference type="Proteomes" id="UP001628193">
    <property type="component" value="Unassembled WGS sequence"/>
</dbReference>
<dbReference type="SUPFAM" id="SSF52402">
    <property type="entry name" value="Adenine nucleotide alpha hydrolases-like"/>
    <property type="match status" value="1"/>
</dbReference>
<dbReference type="PROSITE" id="PS51278">
    <property type="entry name" value="GATASE_TYPE_2"/>
    <property type="match status" value="1"/>
</dbReference>
<dbReference type="GO" id="GO:0004066">
    <property type="term" value="F:asparagine synthase (glutamine-hydrolyzing) activity"/>
    <property type="evidence" value="ECO:0007669"/>
    <property type="project" value="UniProtKB-EC"/>
</dbReference>
<dbReference type="EC" id="6.3.5.4" evidence="3"/>
<dbReference type="CDD" id="cd00712">
    <property type="entry name" value="AsnB"/>
    <property type="match status" value="1"/>
</dbReference>
<dbReference type="InterPro" id="IPR014729">
    <property type="entry name" value="Rossmann-like_a/b/a_fold"/>
</dbReference>
<gene>
    <name evidence="9" type="primary">asnB</name>
    <name evidence="9" type="ORF">SIID45300_02166</name>
</gene>
<comment type="caution">
    <text evidence="9">The sequence shown here is derived from an EMBL/GenBank/DDBJ whole genome shotgun (WGS) entry which is preliminary data.</text>
</comment>
<dbReference type="PIRSF" id="PIRSF001589">
    <property type="entry name" value="Asn_synthetase_glu-h"/>
    <property type="match status" value="1"/>
</dbReference>
<evidence type="ECO:0000256" key="7">
    <source>
        <dbReference type="ARBA" id="ARBA00048741"/>
    </source>
</evidence>
<evidence type="ECO:0000256" key="4">
    <source>
        <dbReference type="ARBA" id="ARBA00022741"/>
    </source>
</evidence>
<dbReference type="EMBL" id="BAAFGK010000004">
    <property type="protein sequence ID" value="GAB0057832.1"/>
    <property type="molecule type" value="Genomic_DNA"/>
</dbReference>